<dbReference type="InterPro" id="IPR019825">
    <property type="entry name" value="Lectin_legB_Mn/Ca_BS"/>
</dbReference>
<dbReference type="Pfam" id="PF18483">
    <property type="entry name" value="Lectin_L-type_dom"/>
    <property type="match status" value="1"/>
</dbReference>
<evidence type="ECO:0000256" key="3">
    <source>
        <dbReference type="ARBA" id="ARBA00022833"/>
    </source>
</evidence>
<evidence type="ECO:0000313" key="6">
    <source>
        <dbReference type="Proteomes" id="UP000253551"/>
    </source>
</evidence>
<keyword evidence="3" id="KW-0862">Zinc</keyword>
<dbReference type="InterPro" id="IPR013320">
    <property type="entry name" value="ConA-like_dom_sf"/>
</dbReference>
<dbReference type="SMART" id="SM00460">
    <property type="entry name" value="TGc"/>
    <property type="match status" value="1"/>
</dbReference>
<dbReference type="EMBL" id="PJQM01001941">
    <property type="protein sequence ID" value="RCH99519.1"/>
    <property type="molecule type" value="Genomic_DNA"/>
</dbReference>
<evidence type="ECO:0000256" key="2">
    <source>
        <dbReference type="ARBA" id="ARBA00022723"/>
    </source>
</evidence>
<proteinExistence type="inferred from homology"/>
<dbReference type="InterPro" id="IPR002931">
    <property type="entry name" value="Transglutaminase-like"/>
</dbReference>
<dbReference type="STRING" id="4846.A0A367KBN3"/>
<dbReference type="InterPro" id="IPR050883">
    <property type="entry name" value="PNGase"/>
</dbReference>
<dbReference type="CDD" id="cd01951">
    <property type="entry name" value="lectin_L-type"/>
    <property type="match status" value="1"/>
</dbReference>
<evidence type="ECO:0000313" key="5">
    <source>
        <dbReference type="EMBL" id="RCH99519.1"/>
    </source>
</evidence>
<feature type="domain" description="Transglutaminase-like" evidence="4">
    <location>
        <begin position="145"/>
        <end position="200"/>
    </location>
</feature>
<dbReference type="SUPFAM" id="SSF49899">
    <property type="entry name" value="Concanavalin A-like lectins/glucanases"/>
    <property type="match status" value="1"/>
</dbReference>
<dbReference type="Gene3D" id="2.60.120.200">
    <property type="match status" value="1"/>
</dbReference>
<comment type="similarity">
    <text evidence="1">Belongs to the transglutaminase-like superfamily. PNGase family.</text>
</comment>
<dbReference type="InterPro" id="IPR056573">
    <property type="entry name" value="Lectin_L-type_dom"/>
</dbReference>
<dbReference type="OrthoDB" id="409136at2759"/>
<dbReference type="PANTHER" id="PTHR12143">
    <property type="entry name" value="PEPTIDE N-GLYCANASE PNGASE -RELATED"/>
    <property type="match status" value="1"/>
</dbReference>
<dbReference type="Gene3D" id="3.10.620.30">
    <property type="match status" value="1"/>
</dbReference>
<accession>A0A367KBN3</accession>
<keyword evidence="6" id="KW-1185">Reference proteome</keyword>
<dbReference type="AlphaFoldDB" id="A0A367KBN3"/>
<dbReference type="GO" id="GO:0006516">
    <property type="term" value="P:glycoprotein catabolic process"/>
    <property type="evidence" value="ECO:0007669"/>
    <property type="project" value="TreeGrafter"/>
</dbReference>
<evidence type="ECO:0000259" key="4">
    <source>
        <dbReference type="SMART" id="SM00460"/>
    </source>
</evidence>
<dbReference type="GO" id="GO:0005634">
    <property type="term" value="C:nucleus"/>
    <property type="evidence" value="ECO:0007669"/>
    <property type="project" value="TreeGrafter"/>
</dbReference>
<dbReference type="Gene3D" id="2.20.25.10">
    <property type="match status" value="1"/>
</dbReference>
<dbReference type="GO" id="GO:0000224">
    <property type="term" value="F:peptide-N4-(N-acetyl-beta-glucosaminyl)asparagine amidase activity"/>
    <property type="evidence" value="ECO:0007669"/>
    <property type="project" value="TreeGrafter"/>
</dbReference>
<dbReference type="InterPro" id="IPR038765">
    <property type="entry name" value="Papain-like_cys_pep_sf"/>
</dbReference>
<dbReference type="GO" id="GO:0005829">
    <property type="term" value="C:cytosol"/>
    <property type="evidence" value="ECO:0007669"/>
    <property type="project" value="TreeGrafter"/>
</dbReference>
<name>A0A367KBN3_RHIST</name>
<sequence>MEDTAYNITKQYLSLLKTRIQYNNSSYLKQLENQGRVVFKYEDPSLLEYALDIIPLQTLYEKASPEPSLEDNVIKQLLHWFKNEFFTWLDNPSCDCCGYKETQFESTVPPTAEEKKYEAFTVESFRCPVCSQRTRFPRYNDPRKLLETKRGRCGEWANCFTLCCRAIGAESRIVYDSTDHVWTEVYSEFEQRWIHCDSCEEAWDRPLLYSLGWNKQLSYCIAFSTVEALDVTKRYIQDWPSVLKRRDRVREIELNLFLDDLTNKHQQLFSSEKKRELNRKTVKELVELENLCQKRMIKKEELVGRQSGSTKWRSMRGEMGADLNAESRSLDTFNLLGSSKQIDKNSVRLTDRNTSQMGAFYHSQPIVLNSLKGIEVEFALRITGQGADGLAFIIQAAGKNTLGEGGCQLGYGGIKNSIAVEFDTYQRCADPSANHISVHARQPPYPNSAHHDYSLGHTSSIPPLASGKWIQVKIQMDQEGVQVGLLQKQQYIQVLDVKLDVMSYLNHSNEAWIGFTASTGGLAQMHEIQWNQLNVYYK</sequence>
<reference evidence="5 6" key="1">
    <citation type="journal article" date="2018" name="G3 (Bethesda)">
        <title>Phylogenetic and Phylogenomic Definition of Rhizopus Species.</title>
        <authorList>
            <person name="Gryganskyi A.P."/>
            <person name="Golan J."/>
            <person name="Dolatabadi S."/>
            <person name="Mondo S."/>
            <person name="Robb S."/>
            <person name="Idnurm A."/>
            <person name="Muszewska A."/>
            <person name="Steczkiewicz K."/>
            <person name="Masonjones S."/>
            <person name="Liao H.L."/>
            <person name="Gajdeczka M.T."/>
            <person name="Anike F."/>
            <person name="Vuek A."/>
            <person name="Anishchenko I.M."/>
            <person name="Voigt K."/>
            <person name="de Hoog G.S."/>
            <person name="Smith M.E."/>
            <person name="Heitman J."/>
            <person name="Vilgalys R."/>
            <person name="Stajich J.E."/>
        </authorList>
    </citation>
    <scope>NUCLEOTIDE SEQUENCE [LARGE SCALE GENOMIC DNA]</scope>
    <source>
        <strain evidence="5 6">LSU 92-RS-03</strain>
    </source>
</reference>
<organism evidence="5 6">
    <name type="scientific">Rhizopus stolonifer</name>
    <name type="common">Rhizopus nigricans</name>
    <dbReference type="NCBI Taxonomy" id="4846"/>
    <lineage>
        <taxon>Eukaryota</taxon>
        <taxon>Fungi</taxon>
        <taxon>Fungi incertae sedis</taxon>
        <taxon>Mucoromycota</taxon>
        <taxon>Mucoromycotina</taxon>
        <taxon>Mucoromycetes</taxon>
        <taxon>Mucorales</taxon>
        <taxon>Mucorineae</taxon>
        <taxon>Rhizopodaceae</taxon>
        <taxon>Rhizopus</taxon>
    </lineage>
</organism>
<gene>
    <name evidence="5" type="primary">PNG1_2</name>
    <name evidence="5" type="ORF">CU098_002286</name>
</gene>
<dbReference type="Proteomes" id="UP000253551">
    <property type="component" value="Unassembled WGS sequence"/>
</dbReference>
<dbReference type="GO" id="GO:0046872">
    <property type="term" value="F:metal ion binding"/>
    <property type="evidence" value="ECO:0007669"/>
    <property type="project" value="UniProtKB-KW"/>
</dbReference>
<dbReference type="PROSITE" id="PS00307">
    <property type="entry name" value="LECTIN_LEGUME_BETA"/>
    <property type="match status" value="1"/>
</dbReference>
<dbReference type="PANTHER" id="PTHR12143:SF19">
    <property type="entry name" value="PEPTIDE-N(4)-(N-ACETYL-BETA-GLUCOSAMINYL)ASPARAGINE AMIDASE"/>
    <property type="match status" value="1"/>
</dbReference>
<evidence type="ECO:0000256" key="1">
    <source>
        <dbReference type="ARBA" id="ARBA00009390"/>
    </source>
</evidence>
<keyword evidence="2" id="KW-0479">Metal-binding</keyword>
<dbReference type="SUPFAM" id="SSF54001">
    <property type="entry name" value="Cysteine proteinases"/>
    <property type="match status" value="1"/>
</dbReference>
<protein>
    <submittedName>
        <fullName evidence="5">Peptide-N4-(N-acetyl-beta-glucosaminyl)asparagine amidase</fullName>
    </submittedName>
</protein>
<comment type="caution">
    <text evidence="5">The sequence shown here is derived from an EMBL/GenBank/DDBJ whole genome shotgun (WGS) entry which is preliminary data.</text>
</comment>
<dbReference type="Pfam" id="PF01841">
    <property type="entry name" value="Transglut_core"/>
    <property type="match status" value="1"/>
</dbReference>